<dbReference type="Gene3D" id="3.30.565.10">
    <property type="entry name" value="Histidine kinase-like ATPase, C-terminal domain"/>
    <property type="match status" value="1"/>
</dbReference>
<dbReference type="InterPro" id="IPR036890">
    <property type="entry name" value="HATPase_C_sf"/>
</dbReference>
<dbReference type="InterPro" id="IPR003594">
    <property type="entry name" value="HATPase_dom"/>
</dbReference>
<dbReference type="GO" id="GO:0000155">
    <property type="term" value="F:phosphorelay sensor kinase activity"/>
    <property type="evidence" value="ECO:0007669"/>
    <property type="project" value="InterPro"/>
</dbReference>
<dbReference type="InterPro" id="IPR035965">
    <property type="entry name" value="PAS-like_dom_sf"/>
</dbReference>
<organism evidence="15 16">
    <name type="scientific">Alicyclobacillus macrosporangiidus</name>
    <dbReference type="NCBI Taxonomy" id="392015"/>
    <lineage>
        <taxon>Bacteria</taxon>
        <taxon>Bacillati</taxon>
        <taxon>Bacillota</taxon>
        <taxon>Bacilli</taxon>
        <taxon>Bacillales</taxon>
        <taxon>Alicyclobacillaceae</taxon>
        <taxon>Alicyclobacillus</taxon>
    </lineage>
</organism>
<evidence type="ECO:0000256" key="11">
    <source>
        <dbReference type="ARBA" id="ARBA00023136"/>
    </source>
</evidence>
<dbReference type="InterPro" id="IPR005467">
    <property type="entry name" value="His_kinase_dom"/>
</dbReference>
<dbReference type="eggNOG" id="COG5002">
    <property type="taxonomic scope" value="Bacteria"/>
</dbReference>
<keyword evidence="5" id="KW-0597">Phosphoprotein</keyword>
<evidence type="ECO:0000313" key="16">
    <source>
        <dbReference type="Proteomes" id="UP000183508"/>
    </source>
</evidence>
<proteinExistence type="predicted"/>
<evidence type="ECO:0000256" key="6">
    <source>
        <dbReference type="ARBA" id="ARBA00022679"/>
    </source>
</evidence>
<dbReference type="PRINTS" id="PR00344">
    <property type="entry name" value="BCTRLSENSOR"/>
</dbReference>
<dbReference type="Gene3D" id="6.10.340.10">
    <property type="match status" value="1"/>
</dbReference>
<dbReference type="SUPFAM" id="SSF55785">
    <property type="entry name" value="PYP-like sensor domain (PAS domain)"/>
    <property type="match status" value="1"/>
</dbReference>
<dbReference type="EMBL" id="FPBV01000017">
    <property type="protein sequence ID" value="SFU98437.1"/>
    <property type="molecule type" value="Genomic_DNA"/>
</dbReference>
<keyword evidence="10" id="KW-0902">Two-component regulatory system</keyword>
<dbReference type="SMART" id="SM00387">
    <property type="entry name" value="HATPase_c"/>
    <property type="match status" value="1"/>
</dbReference>
<dbReference type="OrthoDB" id="9813151at2"/>
<dbReference type="PANTHER" id="PTHR42878">
    <property type="entry name" value="TWO-COMPONENT HISTIDINE KINASE"/>
    <property type="match status" value="1"/>
</dbReference>
<dbReference type="Pfam" id="PF21085">
    <property type="entry name" value="CusS"/>
    <property type="match status" value="1"/>
</dbReference>
<keyword evidence="4" id="KW-1003">Cell membrane</keyword>
<sequence>MIRNSIVAKLWLTIVAMVVLVLVLLSILLQQVFDNYVYEQQVSELTRLASTVKTLVLENDESLATHIASELADVQQAHIAIYGSISESGDGRAMYQRLSADQQEALSAGQTVTVRGVYNGADTVAVYALIPGASPGLLEVRQRMSVLHDPLARMRNLILFAMALGVILTTGLAFVISKNLSRPLVQMNRAAELMARGNFSGEIEVVTRDEVGRLGRTFNALASELERTIAALTQEKYQLSSILSSLRDGVVAADLDGYVTLMNPPAQRTLSQWALADRGVPEVTRLPGLLLRVTEHVLERKETRSEELMVLGRQMVVTTTPLYTSDGRTVRGTVSVLRDVTEERRLDRLRKDFIANVSHELRTPLSMMQGYAEALLDEFGDDPEQRRELAWIIHDETLRMKRLVNDLLNLAQLESGQFHMNFEQVDLVSVVRRVARKFQTLAADRGLDLQASVPGSPVWVWGDPDRLEQVFTNLVDNAIRHTQPGGRVRMEVAASPHHARVRVSDTGSGIPPEDIPYIWERFYKADKARTRGTSGTGLGLAITRHIVLEHKGDVVVESRLGSGTTFTVSLPLYTGDSRM</sequence>
<evidence type="ECO:0000259" key="13">
    <source>
        <dbReference type="PROSITE" id="PS50109"/>
    </source>
</evidence>
<dbReference type="PANTHER" id="PTHR42878:SF7">
    <property type="entry name" value="SENSOR HISTIDINE KINASE GLRK"/>
    <property type="match status" value="1"/>
</dbReference>
<comment type="catalytic activity">
    <reaction evidence="1">
        <text>ATP + protein L-histidine = ADP + protein N-phospho-L-histidine.</text>
        <dbReference type="EC" id="2.7.13.3"/>
    </reaction>
</comment>
<feature type="domain" description="Histidine kinase" evidence="13">
    <location>
        <begin position="356"/>
        <end position="574"/>
    </location>
</feature>
<dbReference type="Gene3D" id="1.10.287.130">
    <property type="match status" value="1"/>
</dbReference>
<evidence type="ECO:0000259" key="14">
    <source>
        <dbReference type="PROSITE" id="PS50885"/>
    </source>
</evidence>
<dbReference type="GO" id="GO:0000156">
    <property type="term" value="F:phosphorelay response regulator activity"/>
    <property type="evidence" value="ECO:0007669"/>
    <property type="project" value="TreeGrafter"/>
</dbReference>
<evidence type="ECO:0000313" key="15">
    <source>
        <dbReference type="EMBL" id="SFU98437.1"/>
    </source>
</evidence>
<dbReference type="GO" id="GO:0007234">
    <property type="term" value="P:osmosensory signaling via phosphorelay pathway"/>
    <property type="evidence" value="ECO:0007669"/>
    <property type="project" value="TreeGrafter"/>
</dbReference>
<dbReference type="GO" id="GO:0006355">
    <property type="term" value="P:regulation of DNA-templated transcription"/>
    <property type="evidence" value="ECO:0007669"/>
    <property type="project" value="InterPro"/>
</dbReference>
<dbReference type="GO" id="GO:0005524">
    <property type="term" value="F:ATP binding"/>
    <property type="evidence" value="ECO:0007669"/>
    <property type="project" value="UniProtKB-KW"/>
</dbReference>
<dbReference type="InterPro" id="IPR003660">
    <property type="entry name" value="HAMP_dom"/>
</dbReference>
<evidence type="ECO:0000256" key="4">
    <source>
        <dbReference type="ARBA" id="ARBA00022475"/>
    </source>
</evidence>
<evidence type="ECO:0000256" key="10">
    <source>
        <dbReference type="ARBA" id="ARBA00023012"/>
    </source>
</evidence>
<dbReference type="STRING" id="392015.SAMN05421543_11720"/>
<evidence type="ECO:0000256" key="7">
    <source>
        <dbReference type="ARBA" id="ARBA00022741"/>
    </source>
</evidence>
<dbReference type="InterPro" id="IPR004358">
    <property type="entry name" value="Sig_transdc_His_kin-like_C"/>
</dbReference>
<dbReference type="CDD" id="cd00075">
    <property type="entry name" value="HATPase"/>
    <property type="match status" value="1"/>
</dbReference>
<evidence type="ECO:0000256" key="1">
    <source>
        <dbReference type="ARBA" id="ARBA00000085"/>
    </source>
</evidence>
<dbReference type="Pfam" id="PF00672">
    <property type="entry name" value="HAMP"/>
    <property type="match status" value="1"/>
</dbReference>
<feature type="transmembrane region" description="Helical" evidence="12">
    <location>
        <begin position="6"/>
        <end position="29"/>
    </location>
</feature>
<evidence type="ECO:0000256" key="8">
    <source>
        <dbReference type="ARBA" id="ARBA00022777"/>
    </source>
</evidence>
<dbReference type="PROSITE" id="PS50109">
    <property type="entry name" value="HIS_KIN"/>
    <property type="match status" value="1"/>
</dbReference>
<dbReference type="Pfam" id="PF00512">
    <property type="entry name" value="HisKA"/>
    <property type="match status" value="1"/>
</dbReference>
<dbReference type="GO" id="GO:0005886">
    <property type="term" value="C:plasma membrane"/>
    <property type="evidence" value="ECO:0007669"/>
    <property type="project" value="UniProtKB-SubCell"/>
</dbReference>
<dbReference type="FunFam" id="3.30.565.10:FF:000006">
    <property type="entry name" value="Sensor histidine kinase WalK"/>
    <property type="match status" value="1"/>
</dbReference>
<accession>A0A1I7KLV0</accession>
<keyword evidence="8 15" id="KW-0418">Kinase</keyword>
<protein>
    <recommendedName>
        <fullName evidence="3">histidine kinase</fullName>
        <ecNumber evidence="3">2.7.13.3</ecNumber>
    </recommendedName>
</protein>
<dbReference type="CDD" id="cd06225">
    <property type="entry name" value="HAMP"/>
    <property type="match status" value="1"/>
</dbReference>
<feature type="transmembrane region" description="Helical" evidence="12">
    <location>
        <begin position="157"/>
        <end position="176"/>
    </location>
</feature>
<dbReference type="InterPro" id="IPR036097">
    <property type="entry name" value="HisK_dim/P_sf"/>
</dbReference>
<dbReference type="EC" id="2.7.13.3" evidence="3"/>
<dbReference type="SUPFAM" id="SSF47384">
    <property type="entry name" value="Homodimeric domain of signal transducing histidine kinase"/>
    <property type="match status" value="1"/>
</dbReference>
<keyword evidence="12" id="KW-0812">Transmembrane</keyword>
<dbReference type="SMART" id="SM00304">
    <property type="entry name" value="HAMP"/>
    <property type="match status" value="1"/>
</dbReference>
<dbReference type="CDD" id="cd00082">
    <property type="entry name" value="HisKA"/>
    <property type="match status" value="1"/>
</dbReference>
<dbReference type="AlphaFoldDB" id="A0A1I7KLV0"/>
<feature type="domain" description="HAMP" evidence="14">
    <location>
        <begin position="178"/>
        <end position="230"/>
    </location>
</feature>
<dbReference type="RefSeq" id="WP_083430514.1">
    <property type="nucleotide sequence ID" value="NZ_FPBV01000017.1"/>
</dbReference>
<keyword evidence="11 12" id="KW-0472">Membrane</keyword>
<evidence type="ECO:0000256" key="9">
    <source>
        <dbReference type="ARBA" id="ARBA00022840"/>
    </source>
</evidence>
<keyword evidence="16" id="KW-1185">Reference proteome</keyword>
<dbReference type="InterPro" id="IPR013767">
    <property type="entry name" value="PAS_fold"/>
</dbReference>
<dbReference type="Proteomes" id="UP000183508">
    <property type="component" value="Unassembled WGS sequence"/>
</dbReference>
<evidence type="ECO:0000256" key="5">
    <source>
        <dbReference type="ARBA" id="ARBA00022553"/>
    </source>
</evidence>
<dbReference type="Pfam" id="PF02518">
    <property type="entry name" value="HATPase_c"/>
    <property type="match status" value="1"/>
</dbReference>
<dbReference type="FunFam" id="1.10.287.130:FF:000001">
    <property type="entry name" value="Two-component sensor histidine kinase"/>
    <property type="match status" value="1"/>
</dbReference>
<name>A0A1I7KLV0_9BACL</name>
<dbReference type="InterPro" id="IPR050351">
    <property type="entry name" value="BphY/WalK/GraS-like"/>
</dbReference>
<dbReference type="SUPFAM" id="SSF55874">
    <property type="entry name" value="ATPase domain of HSP90 chaperone/DNA topoisomerase II/histidine kinase"/>
    <property type="match status" value="1"/>
</dbReference>
<keyword evidence="9" id="KW-0067">ATP-binding</keyword>
<dbReference type="GO" id="GO:0030295">
    <property type="term" value="F:protein kinase activator activity"/>
    <property type="evidence" value="ECO:0007669"/>
    <property type="project" value="TreeGrafter"/>
</dbReference>
<dbReference type="InterPro" id="IPR048590">
    <property type="entry name" value="CusS-like_sensor"/>
</dbReference>
<reference evidence="16" key="1">
    <citation type="submission" date="2016-10" db="EMBL/GenBank/DDBJ databases">
        <authorList>
            <person name="Varghese N."/>
        </authorList>
    </citation>
    <scope>NUCLEOTIDE SEQUENCE [LARGE SCALE GENOMIC DNA]</scope>
    <source>
        <strain evidence="16">DSM 17980</strain>
    </source>
</reference>
<gene>
    <name evidence="15" type="ORF">SAMN05421543_11720</name>
</gene>
<dbReference type="Gene3D" id="3.30.450.20">
    <property type="entry name" value="PAS domain"/>
    <property type="match status" value="1"/>
</dbReference>
<dbReference type="PROSITE" id="PS50885">
    <property type="entry name" value="HAMP"/>
    <property type="match status" value="1"/>
</dbReference>
<dbReference type="Pfam" id="PF00989">
    <property type="entry name" value="PAS"/>
    <property type="match status" value="1"/>
</dbReference>
<evidence type="ECO:0000256" key="3">
    <source>
        <dbReference type="ARBA" id="ARBA00012438"/>
    </source>
</evidence>
<comment type="subcellular location">
    <subcellularLocation>
        <location evidence="2">Cell membrane</location>
        <topology evidence="2">Multi-pass membrane protein</topology>
    </subcellularLocation>
</comment>
<evidence type="ECO:0000256" key="12">
    <source>
        <dbReference type="SAM" id="Phobius"/>
    </source>
</evidence>
<dbReference type="SUPFAM" id="SSF158472">
    <property type="entry name" value="HAMP domain-like"/>
    <property type="match status" value="1"/>
</dbReference>
<keyword evidence="12" id="KW-1133">Transmembrane helix</keyword>
<dbReference type="SMART" id="SM00388">
    <property type="entry name" value="HisKA"/>
    <property type="match status" value="1"/>
</dbReference>
<keyword evidence="6" id="KW-0808">Transferase</keyword>
<keyword evidence="7" id="KW-0547">Nucleotide-binding</keyword>
<dbReference type="InterPro" id="IPR003661">
    <property type="entry name" value="HisK_dim/P_dom"/>
</dbReference>
<evidence type="ECO:0000256" key="2">
    <source>
        <dbReference type="ARBA" id="ARBA00004651"/>
    </source>
</evidence>